<reference evidence="1" key="1">
    <citation type="submission" date="2023-06" db="EMBL/GenBank/DDBJ databases">
        <title>Genome-scale phylogeny and comparative genomics of the fungal order Sordariales.</title>
        <authorList>
            <consortium name="Lawrence Berkeley National Laboratory"/>
            <person name="Hensen N."/>
            <person name="Bonometti L."/>
            <person name="Westerberg I."/>
            <person name="Brannstrom I.O."/>
            <person name="Guillou S."/>
            <person name="Cros-Aarteil S."/>
            <person name="Calhoun S."/>
            <person name="Haridas S."/>
            <person name="Kuo A."/>
            <person name="Mondo S."/>
            <person name="Pangilinan J."/>
            <person name="Riley R."/>
            <person name="LaButti K."/>
            <person name="Andreopoulos B."/>
            <person name="Lipzen A."/>
            <person name="Chen C."/>
            <person name="Yanf M."/>
            <person name="Daum C."/>
            <person name="Ng V."/>
            <person name="Clum A."/>
            <person name="Steindorff A."/>
            <person name="Ohm R."/>
            <person name="Martin F."/>
            <person name="Silar P."/>
            <person name="Natvig D."/>
            <person name="Lalanne C."/>
            <person name="Gautier V."/>
            <person name="Ament-velasquez S.L."/>
            <person name="Kruys A."/>
            <person name="Hutchinson M.I."/>
            <person name="Powell A.J."/>
            <person name="Barry K."/>
            <person name="Miller A.N."/>
            <person name="Grigoriev I.V."/>
            <person name="Debuchy R."/>
            <person name="Gladieux P."/>
            <person name="Thoren M.H."/>
            <person name="Johannesson H."/>
        </authorList>
    </citation>
    <scope>NUCLEOTIDE SEQUENCE</scope>
    <source>
        <strain evidence="1">SMH3187-1</strain>
    </source>
</reference>
<comment type="caution">
    <text evidence="1">The sequence shown here is derived from an EMBL/GenBank/DDBJ whole genome shotgun (WGS) entry which is preliminary data.</text>
</comment>
<organism evidence="1 2">
    <name type="scientific">Schizothecium vesticola</name>
    <dbReference type="NCBI Taxonomy" id="314040"/>
    <lineage>
        <taxon>Eukaryota</taxon>
        <taxon>Fungi</taxon>
        <taxon>Dikarya</taxon>
        <taxon>Ascomycota</taxon>
        <taxon>Pezizomycotina</taxon>
        <taxon>Sordariomycetes</taxon>
        <taxon>Sordariomycetidae</taxon>
        <taxon>Sordariales</taxon>
        <taxon>Schizotheciaceae</taxon>
        <taxon>Schizothecium</taxon>
    </lineage>
</organism>
<gene>
    <name evidence="1" type="ORF">B0T18DRAFT_395406</name>
</gene>
<dbReference type="AlphaFoldDB" id="A0AA40F8S2"/>
<name>A0AA40F8S2_9PEZI</name>
<evidence type="ECO:0000313" key="2">
    <source>
        <dbReference type="Proteomes" id="UP001172155"/>
    </source>
</evidence>
<dbReference type="Proteomes" id="UP001172155">
    <property type="component" value="Unassembled WGS sequence"/>
</dbReference>
<protein>
    <submittedName>
        <fullName evidence="1">Uncharacterized protein</fullName>
    </submittedName>
</protein>
<dbReference type="EMBL" id="JAUKUD010000001">
    <property type="protein sequence ID" value="KAK0752796.1"/>
    <property type="molecule type" value="Genomic_DNA"/>
</dbReference>
<keyword evidence="2" id="KW-1185">Reference proteome</keyword>
<proteinExistence type="predicted"/>
<sequence>MLACRGVANEKAEEANGDRGRQSERRIWKIKIPSGPRRSKGKIGECHLEFRRGDHRRRILRSHSCSVFPANSAHPFPLDSSRSAMIIRCQETRPRRDDGTKFLALHGRGVVGDCVRMFSRDLALQLSGLTAMAVWFPWISGEILQLDDVSRRLRAVEHHL</sequence>
<evidence type="ECO:0000313" key="1">
    <source>
        <dbReference type="EMBL" id="KAK0752796.1"/>
    </source>
</evidence>
<accession>A0AA40F8S2</accession>